<dbReference type="Proteomes" id="UP000004778">
    <property type="component" value="Unassembled WGS sequence"/>
</dbReference>
<dbReference type="EMBL" id="ACFH01000057">
    <property type="protein sequence ID" value="EEH66265.1"/>
    <property type="molecule type" value="Genomic_DNA"/>
</dbReference>
<feature type="region of interest" description="Disordered" evidence="1">
    <location>
        <begin position="1"/>
        <end position="22"/>
    </location>
</feature>
<evidence type="ECO:0008006" key="4">
    <source>
        <dbReference type="Google" id="ProtNLM"/>
    </source>
</evidence>
<dbReference type="PANTHER" id="PTHR36456">
    <property type="entry name" value="UPF0232 PROTEIN SCO3875"/>
    <property type="match status" value="1"/>
</dbReference>
<proteinExistence type="predicted"/>
<organism evidence="2 3">
    <name type="scientific">Actinomyces urogenitalis DSM 15434</name>
    <dbReference type="NCBI Taxonomy" id="525246"/>
    <lineage>
        <taxon>Bacteria</taxon>
        <taxon>Bacillati</taxon>
        <taxon>Actinomycetota</taxon>
        <taxon>Actinomycetes</taxon>
        <taxon>Actinomycetales</taxon>
        <taxon>Actinomycetaceae</taxon>
        <taxon>Actinomyces</taxon>
    </lineage>
</organism>
<dbReference type="Pfam" id="PF05258">
    <property type="entry name" value="DciA"/>
    <property type="match status" value="1"/>
</dbReference>
<dbReference type="AlphaFoldDB" id="C0W4S8"/>
<accession>C0W4S8</accession>
<reference evidence="2 3" key="1">
    <citation type="submission" date="2009-01" db="EMBL/GenBank/DDBJ databases">
        <authorList>
            <person name="Qin X."/>
            <person name="Bachman B."/>
            <person name="Battles P."/>
            <person name="Bell A."/>
            <person name="Bess C."/>
            <person name="Bickham C."/>
            <person name="Chaboub L."/>
            <person name="Chen D."/>
            <person name="Coyle M."/>
            <person name="Deiros D.R."/>
            <person name="Dinh H."/>
            <person name="Forbes L."/>
            <person name="Fowler G."/>
            <person name="Francisco L."/>
            <person name="Fu Q."/>
            <person name="Gubbala S."/>
            <person name="Hale W."/>
            <person name="Han Y."/>
            <person name="Hemphill L."/>
            <person name="Highlander S.K."/>
            <person name="Hirani K."/>
            <person name="Hogues M."/>
            <person name="Jackson L."/>
            <person name="Jakkamsetti A."/>
            <person name="Javaid M."/>
            <person name="Jiang H."/>
            <person name="Korchina V."/>
            <person name="Kovar C."/>
            <person name="Lara F."/>
            <person name="Lee S."/>
            <person name="Mata R."/>
            <person name="Mathew T."/>
            <person name="Moen C."/>
            <person name="Morales K."/>
            <person name="Munidasa M."/>
            <person name="Nazareth L."/>
            <person name="Ngo R."/>
            <person name="Nguyen L."/>
            <person name="Okwuonu G."/>
            <person name="Ongeri F."/>
            <person name="Patil S."/>
            <person name="Petrosino J."/>
            <person name="Pham C."/>
            <person name="Pham P."/>
            <person name="Pu L.-L."/>
            <person name="Puazo M."/>
            <person name="Raj R."/>
            <person name="Reid J."/>
            <person name="Rouhana J."/>
            <person name="Saada N."/>
            <person name="Shang Y."/>
            <person name="Simmons D."/>
            <person name="Thornton R."/>
            <person name="Warren J."/>
            <person name="Weissenberger G."/>
            <person name="Zhang J."/>
            <person name="Zhang L."/>
            <person name="Zhou C."/>
            <person name="Zhu D."/>
            <person name="Muzny D."/>
            <person name="Worley K."/>
            <person name="Gibbs R."/>
        </authorList>
    </citation>
    <scope>NUCLEOTIDE SEQUENCE [LARGE SCALE GENOMIC DNA]</scope>
    <source>
        <strain evidence="2 3">DSM 15434</strain>
    </source>
</reference>
<keyword evidence="3" id="KW-1185">Reference proteome</keyword>
<dbReference type="STRING" id="103621.GCA_001067145_00388"/>
<evidence type="ECO:0000313" key="2">
    <source>
        <dbReference type="EMBL" id="EEH66265.1"/>
    </source>
</evidence>
<dbReference type="eggNOG" id="COG5512">
    <property type="taxonomic scope" value="Bacteria"/>
</dbReference>
<dbReference type="HOGENOM" id="CLU_1178238_0_0_11"/>
<gene>
    <name evidence="2" type="ORF">HMPREF0058_0872</name>
</gene>
<dbReference type="PANTHER" id="PTHR36456:SF1">
    <property type="entry name" value="UPF0232 PROTEIN SCO3875"/>
    <property type="match status" value="1"/>
</dbReference>
<feature type="region of interest" description="Disordered" evidence="1">
    <location>
        <begin position="39"/>
        <end position="98"/>
    </location>
</feature>
<dbReference type="InterPro" id="IPR007922">
    <property type="entry name" value="DciA-like"/>
</dbReference>
<feature type="compositionally biased region" description="Basic and acidic residues" evidence="1">
    <location>
        <begin position="83"/>
        <end position="98"/>
    </location>
</feature>
<name>C0W4S8_9ACTO</name>
<dbReference type="RefSeq" id="WP_006547839.1">
    <property type="nucleotide sequence ID" value="NZ_DS999574.1"/>
</dbReference>
<evidence type="ECO:0000313" key="3">
    <source>
        <dbReference type="Proteomes" id="UP000004778"/>
    </source>
</evidence>
<comment type="caution">
    <text evidence="2">The sequence shown here is derived from an EMBL/GenBank/DDBJ whole genome shotgun (WGS) entry which is preliminary data.</text>
</comment>
<sequence>MTSSESTSPAPGPASDDDGDALALAQLARLQEMAWAGGVTRSSLRRAETSPDGVAAWDAPRGRRVSRGEEDPEMDRGPGLAPGRDRPGPTRFDPRTGKRELARAVAERGWAGKLAMAQVVVAWERIVGAQIAEHAEVVSFEEGRLDIRSSSSAWAQQLRLMMPSISAAVAHELERLYPGRRAPAVEIRILGPGTPSWRHGRFGGARGGRGPRDTYG</sequence>
<evidence type="ECO:0000256" key="1">
    <source>
        <dbReference type="SAM" id="MobiDB-lite"/>
    </source>
</evidence>
<protein>
    <recommendedName>
        <fullName evidence="4">DUF721 domain-containing protein</fullName>
    </recommendedName>
</protein>